<feature type="compositionally biased region" description="Low complexity" evidence="1">
    <location>
        <begin position="226"/>
        <end position="248"/>
    </location>
</feature>
<reference evidence="3" key="1">
    <citation type="journal article" date="2020" name="Stud. Mycol.">
        <title>101 Dothideomycetes genomes: a test case for predicting lifestyles and emergence of pathogens.</title>
        <authorList>
            <person name="Haridas S."/>
            <person name="Albert R."/>
            <person name="Binder M."/>
            <person name="Bloem J."/>
            <person name="Labutti K."/>
            <person name="Salamov A."/>
            <person name="Andreopoulos B."/>
            <person name="Baker S."/>
            <person name="Barry K."/>
            <person name="Bills G."/>
            <person name="Bluhm B."/>
            <person name="Cannon C."/>
            <person name="Castanera R."/>
            <person name="Culley D."/>
            <person name="Daum C."/>
            <person name="Ezra D."/>
            <person name="Gonzalez J."/>
            <person name="Henrissat B."/>
            <person name="Kuo A."/>
            <person name="Liang C."/>
            <person name="Lipzen A."/>
            <person name="Lutzoni F."/>
            <person name="Magnuson J."/>
            <person name="Mondo S."/>
            <person name="Nolan M."/>
            <person name="Ohm R."/>
            <person name="Pangilinan J."/>
            <person name="Park H.-J."/>
            <person name="Ramirez L."/>
            <person name="Alfaro M."/>
            <person name="Sun H."/>
            <person name="Tritt A."/>
            <person name="Yoshinaga Y."/>
            <person name="Zwiers L.-H."/>
            <person name="Turgeon B."/>
            <person name="Goodwin S."/>
            <person name="Spatafora J."/>
            <person name="Crous P."/>
            <person name="Grigoriev I."/>
        </authorList>
    </citation>
    <scope>NUCLEOTIDE SEQUENCE</scope>
    <source>
        <strain evidence="3">CBS 119687</strain>
    </source>
</reference>
<evidence type="ECO:0000256" key="1">
    <source>
        <dbReference type="SAM" id="MobiDB-lite"/>
    </source>
</evidence>
<accession>A0A6A6AEK5</accession>
<gene>
    <name evidence="3" type="ORF">P153DRAFT_384659</name>
</gene>
<feature type="chain" id="PRO_5025521847" evidence="2">
    <location>
        <begin position="18"/>
        <end position="462"/>
    </location>
</feature>
<feature type="region of interest" description="Disordered" evidence="1">
    <location>
        <begin position="226"/>
        <end position="252"/>
    </location>
</feature>
<sequence>MKFSTLIVLSGSSFAIATVLEARQRPCAEDNCWSAIWGTWPVPDQTLTAFSDCQKYMTTSVVVYPLTTVFVLETSTLTAMPSCTATPGTSASPGSSLSLSSLPTYVTSTEPAISISFSPGETPSAMPKNAIIEARQAVTSRPSSTVTIYGPMPAYATPVCEGARYASACGCKQIVETVITLISTTMTTSSTLTLTDTTIESCSTIFTITMTHDSSTSMATLTMTSNPDDTSTGTGTGTGSITPTFSSSLPTDPPFTNSTTTALPSLNTTTALPPFTNTTVSSPTFTNTTIATPTSSPPICNGPGVAFCGGIGCVDTKTDTDNCGRCDNKCAPGMYCVNGVCAREPCDSDCSWDRYCSPGNGTLACICASEEQGSGICFDKARYQCSDPSLQKCRTTFGRVGGCPVGSVCVKSICNCSDGPQDDNVGICVSSAGCGETGAQVLGPLVRIGQMEKRRRSFSLEM</sequence>
<dbReference type="Proteomes" id="UP000799771">
    <property type="component" value="Unassembled WGS sequence"/>
</dbReference>
<protein>
    <submittedName>
        <fullName evidence="3">Uncharacterized protein</fullName>
    </submittedName>
</protein>
<dbReference type="RefSeq" id="XP_033524769.1">
    <property type="nucleotide sequence ID" value="XM_033670365.1"/>
</dbReference>
<keyword evidence="2" id="KW-0732">Signal</keyword>
<proteinExistence type="predicted"/>
<dbReference type="EMBL" id="ML977504">
    <property type="protein sequence ID" value="KAF2130382.1"/>
    <property type="molecule type" value="Genomic_DNA"/>
</dbReference>
<evidence type="ECO:0000313" key="3">
    <source>
        <dbReference type="EMBL" id="KAF2130382.1"/>
    </source>
</evidence>
<organism evidence="3 4">
    <name type="scientific">Dothidotthia symphoricarpi CBS 119687</name>
    <dbReference type="NCBI Taxonomy" id="1392245"/>
    <lineage>
        <taxon>Eukaryota</taxon>
        <taxon>Fungi</taxon>
        <taxon>Dikarya</taxon>
        <taxon>Ascomycota</taxon>
        <taxon>Pezizomycotina</taxon>
        <taxon>Dothideomycetes</taxon>
        <taxon>Pleosporomycetidae</taxon>
        <taxon>Pleosporales</taxon>
        <taxon>Dothidotthiaceae</taxon>
        <taxon>Dothidotthia</taxon>
    </lineage>
</organism>
<feature type="signal peptide" evidence="2">
    <location>
        <begin position="1"/>
        <end position="17"/>
    </location>
</feature>
<evidence type="ECO:0000313" key="4">
    <source>
        <dbReference type="Proteomes" id="UP000799771"/>
    </source>
</evidence>
<dbReference type="GeneID" id="54410797"/>
<name>A0A6A6AEK5_9PLEO</name>
<keyword evidence="4" id="KW-1185">Reference proteome</keyword>
<dbReference type="OrthoDB" id="5596743at2759"/>
<dbReference type="AlphaFoldDB" id="A0A6A6AEK5"/>
<evidence type="ECO:0000256" key="2">
    <source>
        <dbReference type="SAM" id="SignalP"/>
    </source>
</evidence>